<dbReference type="InterPro" id="IPR010905">
    <property type="entry name" value="Glyco_hydro_88"/>
</dbReference>
<evidence type="ECO:0000256" key="2">
    <source>
        <dbReference type="SAM" id="SignalP"/>
    </source>
</evidence>
<dbReference type="GO" id="GO:0005975">
    <property type="term" value="P:carbohydrate metabolic process"/>
    <property type="evidence" value="ECO:0007669"/>
    <property type="project" value="InterPro"/>
</dbReference>
<evidence type="ECO:0000256" key="1">
    <source>
        <dbReference type="ARBA" id="ARBA00022801"/>
    </source>
</evidence>
<dbReference type="EMBL" id="SNWR01000001">
    <property type="protein sequence ID" value="TDO36959.1"/>
    <property type="molecule type" value="Genomic_DNA"/>
</dbReference>
<dbReference type="OrthoDB" id="258246at2"/>
<accession>A0A4R6JLF3</accession>
<keyword evidence="1 3" id="KW-0378">Hydrolase</keyword>
<feature type="chain" id="PRO_5039456918" evidence="2">
    <location>
        <begin position="38"/>
        <end position="133"/>
    </location>
</feature>
<dbReference type="PROSITE" id="PS51318">
    <property type="entry name" value="TAT"/>
    <property type="match status" value="1"/>
</dbReference>
<dbReference type="GO" id="GO:0016787">
    <property type="term" value="F:hydrolase activity"/>
    <property type="evidence" value="ECO:0007669"/>
    <property type="project" value="UniProtKB-KW"/>
</dbReference>
<evidence type="ECO:0000313" key="3">
    <source>
        <dbReference type="EMBL" id="TDO36959.1"/>
    </source>
</evidence>
<keyword evidence="4" id="KW-1185">Reference proteome</keyword>
<dbReference type="InterPro" id="IPR006311">
    <property type="entry name" value="TAT_signal"/>
</dbReference>
<keyword evidence="2" id="KW-0732">Signal</keyword>
<dbReference type="Gene3D" id="1.50.10.10">
    <property type="match status" value="1"/>
</dbReference>
<reference evidence="3 4" key="1">
    <citation type="submission" date="2019-03" db="EMBL/GenBank/DDBJ databases">
        <title>Sequencing the genomes of 1000 actinobacteria strains.</title>
        <authorList>
            <person name="Klenk H.-P."/>
        </authorList>
    </citation>
    <scope>NUCLEOTIDE SEQUENCE [LARGE SCALE GENOMIC DNA]</scope>
    <source>
        <strain evidence="3 4">DSM 43805</strain>
    </source>
</reference>
<dbReference type="SUPFAM" id="SSF48208">
    <property type="entry name" value="Six-hairpin glycosidases"/>
    <property type="match status" value="1"/>
</dbReference>
<dbReference type="Pfam" id="PF07470">
    <property type="entry name" value="Glyco_hydro_88"/>
    <property type="match status" value="1"/>
</dbReference>
<proteinExistence type="predicted"/>
<protein>
    <submittedName>
        <fullName evidence="3">Glycosyl hydrolase family 88</fullName>
    </submittedName>
</protein>
<feature type="signal peptide" evidence="2">
    <location>
        <begin position="1"/>
        <end position="37"/>
    </location>
</feature>
<dbReference type="AlphaFoldDB" id="A0A4R6JLF3"/>
<dbReference type="InterPro" id="IPR012341">
    <property type="entry name" value="6hp_glycosidase-like_sf"/>
</dbReference>
<gene>
    <name evidence="3" type="ORF">C8E87_0550</name>
</gene>
<dbReference type="Proteomes" id="UP000294901">
    <property type="component" value="Unassembled WGS sequence"/>
</dbReference>
<comment type="caution">
    <text evidence="3">The sequence shown here is derived from an EMBL/GenBank/DDBJ whole genome shotgun (WGS) entry which is preliminary data.</text>
</comment>
<name>A0A4R6JLF3_9ACTN</name>
<dbReference type="InterPro" id="IPR008928">
    <property type="entry name" value="6-hairpin_glycosidase_sf"/>
</dbReference>
<sequence>MSRPVRLSRRSLLTGSAATLGALGAAAAGLSPGAAEAAALPSDVSRAIVDSTTTRFTPASFGDWSYHKALYLYGQYLVYKRTGEARYLDFIKAWVDRFVTDSGSTSKFNSLDSMRPAQLLPCSAAGSARSTGP</sequence>
<evidence type="ECO:0000313" key="4">
    <source>
        <dbReference type="Proteomes" id="UP000294901"/>
    </source>
</evidence>
<organism evidence="3 4">
    <name type="scientific">Paractinoplanes brasiliensis</name>
    <dbReference type="NCBI Taxonomy" id="52695"/>
    <lineage>
        <taxon>Bacteria</taxon>
        <taxon>Bacillati</taxon>
        <taxon>Actinomycetota</taxon>
        <taxon>Actinomycetes</taxon>
        <taxon>Micromonosporales</taxon>
        <taxon>Micromonosporaceae</taxon>
        <taxon>Paractinoplanes</taxon>
    </lineage>
</organism>